<accession>A0A814DA03</accession>
<dbReference type="EMBL" id="CAJOBD010000817">
    <property type="protein sequence ID" value="CAF3723080.1"/>
    <property type="molecule type" value="Genomic_DNA"/>
</dbReference>
<evidence type="ECO:0000313" key="3">
    <source>
        <dbReference type="EMBL" id="CAF3723080.1"/>
    </source>
</evidence>
<feature type="region of interest" description="Disordered" evidence="1">
    <location>
        <begin position="599"/>
        <end position="623"/>
    </location>
</feature>
<feature type="compositionally biased region" description="Polar residues" evidence="1">
    <location>
        <begin position="421"/>
        <end position="436"/>
    </location>
</feature>
<feature type="region of interest" description="Disordered" evidence="1">
    <location>
        <begin position="492"/>
        <end position="556"/>
    </location>
</feature>
<protein>
    <submittedName>
        <fullName evidence="2">Uncharacterized protein</fullName>
    </submittedName>
</protein>
<gene>
    <name evidence="3" type="ORF">JBS370_LOCUS10922</name>
    <name evidence="2" type="ORF">ZHD862_LOCUS10179</name>
</gene>
<evidence type="ECO:0000313" key="4">
    <source>
        <dbReference type="Proteomes" id="UP000663864"/>
    </source>
</evidence>
<comment type="caution">
    <text evidence="2">The sequence shown here is derived from an EMBL/GenBank/DDBJ whole genome shotgun (WGS) entry which is preliminary data.</text>
</comment>
<organism evidence="2 4">
    <name type="scientific">Rotaria sordida</name>
    <dbReference type="NCBI Taxonomy" id="392033"/>
    <lineage>
        <taxon>Eukaryota</taxon>
        <taxon>Metazoa</taxon>
        <taxon>Spiralia</taxon>
        <taxon>Gnathifera</taxon>
        <taxon>Rotifera</taxon>
        <taxon>Eurotatoria</taxon>
        <taxon>Bdelloidea</taxon>
        <taxon>Philodinida</taxon>
        <taxon>Philodinidae</taxon>
        <taxon>Rotaria</taxon>
    </lineage>
</organism>
<evidence type="ECO:0000313" key="2">
    <source>
        <dbReference type="EMBL" id="CAF0954283.1"/>
    </source>
</evidence>
<dbReference type="Proteomes" id="UP000663836">
    <property type="component" value="Unassembled WGS sequence"/>
</dbReference>
<feature type="compositionally biased region" description="Polar residues" evidence="1">
    <location>
        <begin position="518"/>
        <end position="556"/>
    </location>
</feature>
<proteinExistence type="predicted"/>
<evidence type="ECO:0000256" key="1">
    <source>
        <dbReference type="SAM" id="MobiDB-lite"/>
    </source>
</evidence>
<feature type="region of interest" description="Disordered" evidence="1">
    <location>
        <begin position="419"/>
        <end position="442"/>
    </location>
</feature>
<reference evidence="2" key="1">
    <citation type="submission" date="2021-02" db="EMBL/GenBank/DDBJ databases">
        <authorList>
            <person name="Nowell W R."/>
        </authorList>
    </citation>
    <scope>NUCLEOTIDE SEQUENCE</scope>
</reference>
<dbReference type="EMBL" id="CAJNOT010000361">
    <property type="protein sequence ID" value="CAF0954283.1"/>
    <property type="molecule type" value="Genomic_DNA"/>
</dbReference>
<feature type="compositionally biased region" description="Low complexity" evidence="1">
    <location>
        <begin position="500"/>
        <end position="517"/>
    </location>
</feature>
<dbReference type="AlphaFoldDB" id="A0A814DA03"/>
<sequence length="741" mass="81437">MLSSRIISNDGYDGSASTMLGDYGPWSRVALYNVPWTNVSPPPRPIIPPRSWSSQQSHIVSSMVAPQPQLSFTSTTSPIRRRKRRQRPITPDIVIERRHRHHQSSGRHRIVTIPLDYQPTLGLCEPPKRVLEIERVRRHRHRKRHSSCYGIEYDDPSPSPLLLQPQQNIIIANPISNPCLPPAQSSLITYANNSVDPLALFSNLTAEMIENLPKQIVYLPPIHLPDSQTNASTKLDTIVYPAEINNPSDETLSIIHSNSTINAREIANIQPAVPIPAQSQLINVPTNVRTPSSSLTIAPGPFMQQVQDLVQRLTLSQIQPTSLPSNNAIMQPSLPVTSQYTTTTNALYNPQTISQINIKNIEPYPSTNIQPINTSNNGLYNSTTFTPSNIRTYHPANITSYHSASNKSSSSANITPYPPANITSYHPTNITTSSPKNIPRYHSANITPYQSASISSSSSLNRIPYRSANITNYHPVNTTSFSSENITPYSPANITPYQPANTSSSSSANRTSYRSTNITNYHPVSTTSFSSENITPYNPENITPYQPANTSSSSSLNRIPYRSANITNYHPVNTTSFSSENITPYNPANITPYHSVSFTSSNPTSTQRYDPTSIVSSTTSDTGPYHSANITPYNTMHNLSGDSSMLPLSIPHGSTPNISSSSLISSNSFTTDPLGIDNTRMNKSYSLHSSSQNLHQSANTMPRSILRNTTSNSLSNTTSTHLNLPSVSSPNDIVCKTSTFV</sequence>
<name>A0A814DA03_9BILA</name>
<dbReference type="Proteomes" id="UP000663864">
    <property type="component" value="Unassembled WGS sequence"/>
</dbReference>